<sequence length="250" mass="27523">MPGTGRETLSSASLKRRRVQEDEAACAKTLASSQPVTLSQAQVLTAEGELACKRAVDEWQAAAKAFAGLQAEVKRLEGELEKAKQHGEEQDRSFKKERDALTSEMDDVQKSLAAKDESLREAQAAGARKAENGNQFSFVLAGTGQSGSVPRSYLESEPESLLNKMYNGEWDYARDEQGRALVNCHPERWAAILEHLATGTAPTERDQRLLDQARHWNLKRLVHALEALTPGVTVTRQVQESSWGLQAHAS</sequence>
<protein>
    <recommendedName>
        <fullName evidence="5">Potassium channel tetramerisation-type BTB domain-containing protein</fullName>
    </recommendedName>
</protein>
<comment type="pathway">
    <text evidence="1">Protein modification; protein ubiquitination.</text>
</comment>
<feature type="coiled-coil region" evidence="2">
    <location>
        <begin position="66"/>
        <end position="125"/>
    </location>
</feature>
<evidence type="ECO:0000313" key="3">
    <source>
        <dbReference type="EMBL" id="GAQ84015.1"/>
    </source>
</evidence>
<dbReference type="Proteomes" id="UP000054558">
    <property type="component" value="Unassembled WGS sequence"/>
</dbReference>
<keyword evidence="4" id="KW-1185">Reference proteome</keyword>
<dbReference type="InterPro" id="IPR011333">
    <property type="entry name" value="SKP1/BTB/POZ_sf"/>
</dbReference>
<dbReference type="AlphaFoldDB" id="A0A1Y1HZD8"/>
<keyword evidence="2" id="KW-0175">Coiled coil</keyword>
<evidence type="ECO:0008006" key="5">
    <source>
        <dbReference type="Google" id="ProtNLM"/>
    </source>
</evidence>
<gene>
    <name evidence="3" type="ORF">KFL_001730090</name>
</gene>
<evidence type="ECO:0000313" key="4">
    <source>
        <dbReference type="Proteomes" id="UP000054558"/>
    </source>
</evidence>
<accession>A0A1Y1HZD8</accession>
<evidence type="ECO:0000256" key="1">
    <source>
        <dbReference type="ARBA" id="ARBA00004906"/>
    </source>
</evidence>
<organism evidence="3 4">
    <name type="scientific">Klebsormidium nitens</name>
    <name type="common">Green alga</name>
    <name type="synonym">Ulothrix nitens</name>
    <dbReference type="NCBI Taxonomy" id="105231"/>
    <lineage>
        <taxon>Eukaryota</taxon>
        <taxon>Viridiplantae</taxon>
        <taxon>Streptophyta</taxon>
        <taxon>Klebsormidiophyceae</taxon>
        <taxon>Klebsormidiales</taxon>
        <taxon>Klebsormidiaceae</taxon>
        <taxon>Klebsormidium</taxon>
    </lineage>
</organism>
<proteinExistence type="predicted"/>
<dbReference type="EMBL" id="DF237122">
    <property type="protein sequence ID" value="GAQ84015.1"/>
    <property type="molecule type" value="Genomic_DNA"/>
</dbReference>
<dbReference type="SUPFAM" id="SSF54695">
    <property type="entry name" value="POZ domain"/>
    <property type="match status" value="1"/>
</dbReference>
<name>A0A1Y1HZD8_KLENI</name>
<evidence type="ECO:0000256" key="2">
    <source>
        <dbReference type="SAM" id="Coils"/>
    </source>
</evidence>
<reference evidence="3 4" key="1">
    <citation type="journal article" date="2014" name="Nat. Commun.">
        <title>Klebsormidium flaccidum genome reveals primary factors for plant terrestrial adaptation.</title>
        <authorList>
            <person name="Hori K."/>
            <person name="Maruyama F."/>
            <person name="Fujisawa T."/>
            <person name="Togashi T."/>
            <person name="Yamamoto N."/>
            <person name="Seo M."/>
            <person name="Sato S."/>
            <person name="Yamada T."/>
            <person name="Mori H."/>
            <person name="Tajima N."/>
            <person name="Moriyama T."/>
            <person name="Ikeuchi M."/>
            <person name="Watanabe M."/>
            <person name="Wada H."/>
            <person name="Kobayashi K."/>
            <person name="Saito M."/>
            <person name="Masuda T."/>
            <person name="Sasaki-Sekimoto Y."/>
            <person name="Mashiguchi K."/>
            <person name="Awai K."/>
            <person name="Shimojima M."/>
            <person name="Masuda S."/>
            <person name="Iwai M."/>
            <person name="Nobusawa T."/>
            <person name="Narise T."/>
            <person name="Kondo S."/>
            <person name="Saito H."/>
            <person name="Sato R."/>
            <person name="Murakawa M."/>
            <person name="Ihara Y."/>
            <person name="Oshima-Yamada Y."/>
            <person name="Ohtaka K."/>
            <person name="Satoh M."/>
            <person name="Sonobe K."/>
            <person name="Ishii M."/>
            <person name="Ohtani R."/>
            <person name="Kanamori-Sato M."/>
            <person name="Honoki R."/>
            <person name="Miyazaki D."/>
            <person name="Mochizuki H."/>
            <person name="Umetsu J."/>
            <person name="Higashi K."/>
            <person name="Shibata D."/>
            <person name="Kamiya Y."/>
            <person name="Sato N."/>
            <person name="Nakamura Y."/>
            <person name="Tabata S."/>
            <person name="Ida S."/>
            <person name="Kurokawa K."/>
            <person name="Ohta H."/>
        </authorList>
    </citation>
    <scope>NUCLEOTIDE SEQUENCE [LARGE SCALE GENOMIC DNA]</scope>
    <source>
        <strain evidence="3 4">NIES-2285</strain>
    </source>
</reference>
<dbReference type="Gene3D" id="3.30.710.10">
    <property type="entry name" value="Potassium Channel Kv1.1, Chain A"/>
    <property type="match status" value="1"/>
</dbReference>